<reference evidence="1" key="2">
    <citation type="submission" date="2021-04" db="EMBL/GenBank/DDBJ databases">
        <authorList>
            <person name="Gilroy R."/>
        </authorList>
    </citation>
    <scope>NUCLEOTIDE SEQUENCE</scope>
    <source>
        <strain evidence="1">5032</strain>
    </source>
</reference>
<comment type="caution">
    <text evidence="1">The sequence shown here is derived from an EMBL/GenBank/DDBJ whole genome shotgun (WGS) entry which is preliminary data.</text>
</comment>
<evidence type="ECO:0000313" key="1">
    <source>
        <dbReference type="EMBL" id="HJA78645.1"/>
    </source>
</evidence>
<dbReference type="InterPro" id="IPR027613">
    <property type="entry name" value="O_ant_LIC13510"/>
</dbReference>
<dbReference type="SUPFAM" id="SSF53756">
    <property type="entry name" value="UDP-Glycosyltransferase/glycogen phosphorylase"/>
    <property type="match status" value="1"/>
</dbReference>
<protein>
    <submittedName>
        <fullName evidence="1">Uncharacterized protein</fullName>
    </submittedName>
</protein>
<sequence length="642" mass="75156">MKELTLLVEKTTFPPEFQDGTPTDVAHWNRWDVPEGEFSIPALMNGQIREIREEHMRWAYDMGRMSISGWQLHTHLKAGETLSMWWCSLLFERHPKMTPHLYEVYKLRALEKLLDEGKYTILRLSGGDALLRHTLANYCRATGRMFVEFHEPNQPPVHEKSRLRRIYDACPAMLRVVARYAHWWWNVRRALPYVVKNRHYTLPAAPGKSATIATYFPNIDMNAAQDGRFRSRYWEKLHDMLNPTAEAPDRPWIRWLFVRFPSPELKFRDCIRLRKRFQQEQRDGVSFHYLEEFLSFRDLVAAWRRHLRLSYRSFRLERYVRQAFRFAGSRMNFWDYLEGDWAESFRGWRGLERCLQYRGIRNYIRLVGVQEWYAFPLENCPWERMLTHGAHEARNLTGSGPVFGAQHSTIRPTDFRYFDDPRTFTTPDCNLFQPDVVCANGSGAANQWRENGLPEDRLKVVEALRYLYLADRQPVPDNGEKPHRLLLVTSFFEDETRDHLSLMARALNEGLLEGYEIIVKPHPYLSVDGMLRSLLGNSMDKVRIVSGRIQDELQAGTLVWASNSTTVALEASLLGLPVMVMWPNDNFDLCPLQDVEGLRRTGSLEDVRAGLADPHVVRLPADYLELDEALPRWHALLDPYDA</sequence>
<dbReference type="NCBIfam" id="TIGR04326">
    <property type="entry name" value="O_ant_LIC13510"/>
    <property type="match status" value="1"/>
</dbReference>
<dbReference type="EMBL" id="DWZD01000021">
    <property type="protein sequence ID" value="HJA78645.1"/>
    <property type="molecule type" value="Genomic_DNA"/>
</dbReference>
<organism evidence="1 2">
    <name type="scientific">Candidatus Desulfovibrio intestinavium</name>
    <dbReference type="NCBI Taxonomy" id="2838534"/>
    <lineage>
        <taxon>Bacteria</taxon>
        <taxon>Pseudomonadati</taxon>
        <taxon>Thermodesulfobacteriota</taxon>
        <taxon>Desulfovibrionia</taxon>
        <taxon>Desulfovibrionales</taxon>
        <taxon>Desulfovibrionaceae</taxon>
        <taxon>Desulfovibrio</taxon>
    </lineage>
</organism>
<evidence type="ECO:0000313" key="2">
    <source>
        <dbReference type="Proteomes" id="UP000823821"/>
    </source>
</evidence>
<reference evidence="1" key="1">
    <citation type="journal article" date="2021" name="PeerJ">
        <title>Extensive microbial diversity within the chicken gut microbiome revealed by metagenomics and culture.</title>
        <authorList>
            <person name="Gilroy R."/>
            <person name="Ravi A."/>
            <person name="Getino M."/>
            <person name="Pursley I."/>
            <person name="Horton D.L."/>
            <person name="Alikhan N.F."/>
            <person name="Baker D."/>
            <person name="Gharbi K."/>
            <person name="Hall N."/>
            <person name="Watson M."/>
            <person name="Adriaenssens E.M."/>
            <person name="Foster-Nyarko E."/>
            <person name="Jarju S."/>
            <person name="Secka A."/>
            <person name="Antonio M."/>
            <person name="Oren A."/>
            <person name="Chaudhuri R.R."/>
            <person name="La Ragione R."/>
            <person name="Hildebrand F."/>
            <person name="Pallen M.J."/>
        </authorList>
    </citation>
    <scope>NUCLEOTIDE SEQUENCE</scope>
    <source>
        <strain evidence="1">5032</strain>
    </source>
</reference>
<name>A0A9D2KR98_9BACT</name>
<gene>
    <name evidence="1" type="ORF">H9784_03590</name>
</gene>
<dbReference type="AlphaFoldDB" id="A0A9D2KR98"/>
<dbReference type="Proteomes" id="UP000823821">
    <property type="component" value="Unassembled WGS sequence"/>
</dbReference>
<proteinExistence type="predicted"/>
<accession>A0A9D2KR98</accession>